<gene>
    <name evidence="2" type="ORF">FSP39_018182</name>
</gene>
<dbReference type="InterPro" id="IPR016186">
    <property type="entry name" value="C-type_lectin-like/link_sf"/>
</dbReference>
<reference evidence="2" key="1">
    <citation type="submission" date="2019-08" db="EMBL/GenBank/DDBJ databases">
        <title>The improved chromosome-level genome for the pearl oyster Pinctada fucata martensii using PacBio sequencing and Hi-C.</title>
        <authorList>
            <person name="Zheng Z."/>
        </authorList>
    </citation>
    <scope>NUCLEOTIDE SEQUENCE</scope>
    <source>
        <strain evidence="2">ZZ-2019</strain>
        <tissue evidence="2">Adductor muscle</tissue>
    </source>
</reference>
<evidence type="ECO:0000259" key="1">
    <source>
        <dbReference type="PROSITE" id="PS50041"/>
    </source>
</evidence>
<evidence type="ECO:0000313" key="3">
    <source>
        <dbReference type="Proteomes" id="UP001186944"/>
    </source>
</evidence>
<protein>
    <recommendedName>
        <fullName evidence="1">C-type lectin domain-containing protein</fullName>
    </recommendedName>
</protein>
<name>A0AA88YIZ9_PINIB</name>
<feature type="domain" description="C-type lectin" evidence="1">
    <location>
        <begin position="1"/>
        <end position="74"/>
    </location>
</feature>
<dbReference type="EMBL" id="VSWD01000006">
    <property type="protein sequence ID" value="KAK3100329.1"/>
    <property type="molecule type" value="Genomic_DNA"/>
</dbReference>
<sequence>MAWIGGSDFDIEGTWKWTNSNTIFWSSNNVPPGAYYTWYPNQPDNAWNNEDCLEIFGGKWNDRSCTDKRRGICEKNL</sequence>
<evidence type="ECO:0000313" key="2">
    <source>
        <dbReference type="EMBL" id="KAK3100329.1"/>
    </source>
</evidence>
<dbReference type="SUPFAM" id="SSF56436">
    <property type="entry name" value="C-type lectin-like"/>
    <property type="match status" value="1"/>
</dbReference>
<comment type="caution">
    <text evidence="2">The sequence shown here is derived from an EMBL/GenBank/DDBJ whole genome shotgun (WGS) entry which is preliminary data.</text>
</comment>
<dbReference type="InterPro" id="IPR001304">
    <property type="entry name" value="C-type_lectin-like"/>
</dbReference>
<dbReference type="Pfam" id="PF00059">
    <property type="entry name" value="Lectin_C"/>
    <property type="match status" value="1"/>
</dbReference>
<dbReference type="InterPro" id="IPR016187">
    <property type="entry name" value="CTDL_fold"/>
</dbReference>
<dbReference type="Proteomes" id="UP001186944">
    <property type="component" value="Unassembled WGS sequence"/>
</dbReference>
<accession>A0AA88YIZ9</accession>
<dbReference type="PANTHER" id="PTHR22803">
    <property type="entry name" value="MANNOSE, PHOSPHOLIPASE, LECTIN RECEPTOR RELATED"/>
    <property type="match status" value="1"/>
</dbReference>
<dbReference type="PROSITE" id="PS50041">
    <property type="entry name" value="C_TYPE_LECTIN_2"/>
    <property type="match status" value="1"/>
</dbReference>
<dbReference type="Gene3D" id="3.10.100.10">
    <property type="entry name" value="Mannose-Binding Protein A, subunit A"/>
    <property type="match status" value="1"/>
</dbReference>
<keyword evidence="3" id="KW-1185">Reference proteome</keyword>
<organism evidence="2 3">
    <name type="scientific">Pinctada imbricata</name>
    <name type="common">Atlantic pearl-oyster</name>
    <name type="synonym">Pinctada martensii</name>
    <dbReference type="NCBI Taxonomy" id="66713"/>
    <lineage>
        <taxon>Eukaryota</taxon>
        <taxon>Metazoa</taxon>
        <taxon>Spiralia</taxon>
        <taxon>Lophotrochozoa</taxon>
        <taxon>Mollusca</taxon>
        <taxon>Bivalvia</taxon>
        <taxon>Autobranchia</taxon>
        <taxon>Pteriomorphia</taxon>
        <taxon>Pterioida</taxon>
        <taxon>Pterioidea</taxon>
        <taxon>Pteriidae</taxon>
        <taxon>Pinctada</taxon>
    </lineage>
</organism>
<dbReference type="InterPro" id="IPR050111">
    <property type="entry name" value="C-type_lectin/snaclec_domain"/>
</dbReference>
<dbReference type="AlphaFoldDB" id="A0AA88YIZ9"/>
<proteinExistence type="predicted"/>